<feature type="non-terminal residue" evidence="8">
    <location>
        <position position="1"/>
    </location>
</feature>
<comment type="subcellular location">
    <subcellularLocation>
        <location evidence="3">Nucleus</location>
    </subcellularLocation>
</comment>
<dbReference type="InterPro" id="IPR042693">
    <property type="entry name" value="Elf-3_PNT"/>
</dbReference>
<dbReference type="InterPro" id="IPR036388">
    <property type="entry name" value="WH-like_DNA-bd_sf"/>
</dbReference>
<feature type="compositionally biased region" description="Low complexity" evidence="4">
    <location>
        <begin position="225"/>
        <end position="250"/>
    </location>
</feature>
<evidence type="ECO:0000259" key="7">
    <source>
        <dbReference type="PROSITE" id="PS51433"/>
    </source>
</evidence>
<gene>
    <name evidence="8" type="ORF">GSTENG00004341001</name>
</gene>
<dbReference type="PANTHER" id="PTHR11849">
    <property type="entry name" value="ETS"/>
    <property type="match status" value="1"/>
</dbReference>
<dbReference type="SMART" id="SM00251">
    <property type="entry name" value="SAM_PNT"/>
    <property type="match status" value="1"/>
</dbReference>
<dbReference type="KEGG" id="tng:GSTEN00004341G001"/>
<feature type="chain" id="PRO_5004244462" evidence="5">
    <location>
        <begin position="24"/>
        <end position="397"/>
    </location>
</feature>
<evidence type="ECO:0000256" key="5">
    <source>
        <dbReference type="SAM" id="SignalP"/>
    </source>
</evidence>
<dbReference type="GO" id="GO:0043565">
    <property type="term" value="F:sequence-specific DNA binding"/>
    <property type="evidence" value="ECO:0007669"/>
    <property type="project" value="InterPro"/>
</dbReference>
<comment type="caution">
    <text evidence="8">The sequence shown here is derived from an EMBL/GenBank/DDBJ whole genome shotgun (WGS) entry which is preliminary data.</text>
</comment>
<dbReference type="InterPro" id="IPR046328">
    <property type="entry name" value="ETS_fam"/>
</dbReference>
<dbReference type="Pfam" id="PF00178">
    <property type="entry name" value="Ets"/>
    <property type="match status" value="1"/>
</dbReference>
<accession>Q4TA74</accession>
<keyword evidence="2 3" id="KW-0238">DNA-binding</keyword>
<dbReference type="PRINTS" id="PR00454">
    <property type="entry name" value="ETSDOMAIN"/>
</dbReference>
<reference evidence="8" key="2">
    <citation type="submission" date="2004-02" db="EMBL/GenBank/DDBJ databases">
        <authorList>
            <consortium name="Genoscope"/>
            <consortium name="Whitehead Institute Centre for Genome Research"/>
        </authorList>
    </citation>
    <scope>NUCLEOTIDE SEQUENCE</scope>
</reference>
<dbReference type="SUPFAM" id="SSF47769">
    <property type="entry name" value="SAM/Pointed domain"/>
    <property type="match status" value="1"/>
</dbReference>
<evidence type="ECO:0000256" key="1">
    <source>
        <dbReference type="ARBA" id="ARBA00005562"/>
    </source>
</evidence>
<dbReference type="InterPro" id="IPR036390">
    <property type="entry name" value="WH_DNA-bd_sf"/>
</dbReference>
<dbReference type="Gene3D" id="1.10.10.10">
    <property type="entry name" value="Winged helix-like DNA-binding domain superfamily/Winged helix DNA-binding domain"/>
    <property type="match status" value="1"/>
</dbReference>
<dbReference type="InterPro" id="IPR013761">
    <property type="entry name" value="SAM/pointed_sf"/>
</dbReference>
<evidence type="ECO:0000313" key="8">
    <source>
        <dbReference type="EMBL" id="CAF90208.1"/>
    </source>
</evidence>
<keyword evidence="3" id="KW-0539">Nucleus</keyword>
<dbReference type="GO" id="GO:0000981">
    <property type="term" value="F:DNA-binding transcription factor activity, RNA polymerase II-specific"/>
    <property type="evidence" value="ECO:0007669"/>
    <property type="project" value="TreeGrafter"/>
</dbReference>
<evidence type="ECO:0000256" key="3">
    <source>
        <dbReference type="RuleBase" id="RU004019"/>
    </source>
</evidence>
<evidence type="ECO:0000256" key="2">
    <source>
        <dbReference type="ARBA" id="ARBA00023125"/>
    </source>
</evidence>
<sequence length="397" mass="44704">MNKYVFFTIAFSSLLVFLLSSSASTMSSLCLSSVLTGANFAMYQTTVPDVAPQQPSSVNVTDVSNTAYMSCLSGQSYRQTEPQYWTVENVLEWISDHVESNKIDAHSLSLALCSMNGYSLCQMAQDQMMEVFGPQLGSHLYQSLQEHRTKYAFADLQNLPGSELNEAYQFLDSLMDTYPLLSSIIIRPDEVDVGGKDPLYGNENDLSGLPLGPMMAQEDLECLSDVQSDSEFSSSSNSGMFFQSPGSPDSRSSESDPESLYPFTSSTSIKIEKAESRLKRPRGRPPKLSSEHSSSVYSVSKKNKHAPRGTHLWEFIRDILINPEKNQGLMKWEDRHEGVFKFLKSEAVAQMWGQKKKNTSMTYEKLSRAMRYYYKREILERVDGRRLVYKFGKNSSG</sequence>
<dbReference type="Pfam" id="PF02198">
    <property type="entry name" value="SAM_PNT"/>
    <property type="match status" value="1"/>
</dbReference>
<dbReference type="PROSITE" id="PS51433">
    <property type="entry name" value="PNT"/>
    <property type="match status" value="1"/>
</dbReference>
<dbReference type="AlphaFoldDB" id="Q4TA74"/>
<reference evidence="8" key="1">
    <citation type="journal article" date="2004" name="Nature">
        <title>Genome duplication in the teleost fish Tetraodon nigroviridis reveals the early vertebrate proto-karyotype.</title>
        <authorList>
            <person name="Jaillon O."/>
            <person name="Aury J.-M."/>
            <person name="Brunet F."/>
            <person name="Petit J.-L."/>
            <person name="Stange-Thomann N."/>
            <person name="Mauceli E."/>
            <person name="Bouneau L."/>
            <person name="Fischer C."/>
            <person name="Ozouf-Costaz C."/>
            <person name="Bernot A."/>
            <person name="Nicaud S."/>
            <person name="Jaffe D."/>
            <person name="Fisher S."/>
            <person name="Lutfalla G."/>
            <person name="Dossat C."/>
            <person name="Segurens B."/>
            <person name="Dasilva C."/>
            <person name="Salanoubat M."/>
            <person name="Levy M."/>
            <person name="Boudet N."/>
            <person name="Castellano S."/>
            <person name="Anthouard V."/>
            <person name="Jubin C."/>
            <person name="Castelli V."/>
            <person name="Katinka M."/>
            <person name="Vacherie B."/>
            <person name="Biemont C."/>
            <person name="Skalli Z."/>
            <person name="Cattolico L."/>
            <person name="Poulain J."/>
            <person name="De Berardinis V."/>
            <person name="Cruaud C."/>
            <person name="Duprat S."/>
            <person name="Brottier P."/>
            <person name="Coutanceau J.-P."/>
            <person name="Gouzy J."/>
            <person name="Parra G."/>
            <person name="Lardier G."/>
            <person name="Chapple C."/>
            <person name="McKernan K.J."/>
            <person name="McEwan P."/>
            <person name="Bosak S."/>
            <person name="Kellis M."/>
            <person name="Volff J.-N."/>
            <person name="Guigo R."/>
            <person name="Zody M.C."/>
            <person name="Mesirov J."/>
            <person name="Lindblad-Toh K."/>
            <person name="Birren B."/>
            <person name="Nusbaum C."/>
            <person name="Kahn D."/>
            <person name="Robinson-Rechavi M."/>
            <person name="Laudet V."/>
            <person name="Schachter V."/>
            <person name="Quetier F."/>
            <person name="Saurin W."/>
            <person name="Scarpelli C."/>
            <person name="Wincker P."/>
            <person name="Lander E.S."/>
            <person name="Weissenbach J."/>
            <person name="Roest Crollius H."/>
        </authorList>
    </citation>
    <scope>NUCLEOTIDE SEQUENCE [LARGE SCALE GENOMIC DNA]</scope>
</reference>
<feature type="compositionally biased region" description="Low complexity" evidence="4">
    <location>
        <begin position="286"/>
        <end position="300"/>
    </location>
</feature>
<evidence type="ECO:0000256" key="4">
    <source>
        <dbReference type="SAM" id="MobiDB-lite"/>
    </source>
</evidence>
<dbReference type="OrthoDB" id="5961210at2759"/>
<feature type="domain" description="ETS" evidence="6">
    <location>
        <begin position="310"/>
        <end position="392"/>
    </location>
</feature>
<dbReference type="SMART" id="SM00413">
    <property type="entry name" value="ETS"/>
    <property type="match status" value="1"/>
</dbReference>
<dbReference type="InterPro" id="IPR000418">
    <property type="entry name" value="Ets_dom"/>
</dbReference>
<dbReference type="FunFam" id="1.10.10.10:FF:001336">
    <property type="entry name" value="Epithelium specific ets factor 3, ese3, putative"/>
    <property type="match status" value="1"/>
</dbReference>
<dbReference type="InterPro" id="IPR003118">
    <property type="entry name" value="Pointed_dom"/>
</dbReference>
<dbReference type="Gene3D" id="1.10.150.50">
    <property type="entry name" value="Transcription Factor, Ets-1"/>
    <property type="match status" value="1"/>
</dbReference>
<name>Q4TA74_TETNG</name>
<protein>
    <submittedName>
        <fullName evidence="8">(spotted green pufferfish) hypothetical protein</fullName>
    </submittedName>
</protein>
<dbReference type="PROSITE" id="PS50061">
    <property type="entry name" value="ETS_DOMAIN_3"/>
    <property type="match status" value="1"/>
</dbReference>
<dbReference type="GO" id="GO:0005634">
    <property type="term" value="C:nucleus"/>
    <property type="evidence" value="ECO:0007669"/>
    <property type="project" value="UniProtKB-SubCell"/>
</dbReference>
<keyword evidence="5" id="KW-0732">Signal</keyword>
<dbReference type="SUPFAM" id="SSF46785">
    <property type="entry name" value="Winged helix' DNA-binding domain"/>
    <property type="match status" value="1"/>
</dbReference>
<dbReference type="CDD" id="cd08537">
    <property type="entry name" value="SAM_PNT-ESE-1-like"/>
    <property type="match status" value="1"/>
</dbReference>
<feature type="domain" description="PNT" evidence="7">
    <location>
        <begin position="64"/>
        <end position="151"/>
    </location>
</feature>
<organism evidence="8">
    <name type="scientific">Tetraodon nigroviridis</name>
    <name type="common">Spotted green pufferfish</name>
    <name type="synonym">Chelonodon nigroviridis</name>
    <dbReference type="NCBI Taxonomy" id="99883"/>
    <lineage>
        <taxon>Eukaryota</taxon>
        <taxon>Metazoa</taxon>
        <taxon>Chordata</taxon>
        <taxon>Craniata</taxon>
        <taxon>Vertebrata</taxon>
        <taxon>Euteleostomi</taxon>
        <taxon>Actinopterygii</taxon>
        <taxon>Neopterygii</taxon>
        <taxon>Teleostei</taxon>
        <taxon>Neoteleostei</taxon>
        <taxon>Acanthomorphata</taxon>
        <taxon>Eupercaria</taxon>
        <taxon>Tetraodontiformes</taxon>
        <taxon>Tetradontoidea</taxon>
        <taxon>Tetraodontidae</taxon>
        <taxon>Tetraodon</taxon>
    </lineage>
</organism>
<comment type="similarity">
    <text evidence="1 3">Belongs to the ETS family.</text>
</comment>
<feature type="signal peptide" evidence="5">
    <location>
        <begin position="1"/>
        <end position="23"/>
    </location>
</feature>
<dbReference type="EMBL" id="CAAE01007420">
    <property type="protein sequence ID" value="CAF90208.1"/>
    <property type="molecule type" value="Genomic_DNA"/>
</dbReference>
<dbReference type="PANTHER" id="PTHR11849:SF13">
    <property type="entry name" value="ETS-RELATED TRANSCRIPTION FACTOR ELF-3"/>
    <property type="match status" value="1"/>
</dbReference>
<feature type="region of interest" description="Disordered" evidence="4">
    <location>
        <begin position="225"/>
        <end position="303"/>
    </location>
</feature>
<evidence type="ECO:0000259" key="6">
    <source>
        <dbReference type="PROSITE" id="PS50061"/>
    </source>
</evidence>
<proteinExistence type="inferred from homology"/>
<dbReference type="GO" id="GO:0030154">
    <property type="term" value="P:cell differentiation"/>
    <property type="evidence" value="ECO:0007669"/>
    <property type="project" value="TreeGrafter"/>
</dbReference>